<reference evidence="9" key="1">
    <citation type="submission" date="2017-04" db="EMBL/GenBank/DDBJ databases">
        <title>Complete Genome Sequences of Twelve Strains of a Stable Defined Moderately Diverse Mouse Microbiota 2 (sDMDMm2).</title>
        <authorList>
            <person name="Uchimura Y."/>
            <person name="Wyss M."/>
            <person name="Brugiroux S."/>
            <person name="Limenitakis J.P."/>
            <person name="Stecher B."/>
            <person name="McCoy K.D."/>
            <person name="Macpherson A.J."/>
        </authorList>
    </citation>
    <scope>NUCLEOTIDE SEQUENCE</scope>
    <source>
        <strain evidence="9">YL58</strain>
    </source>
</reference>
<feature type="transmembrane region" description="Helical" evidence="7">
    <location>
        <begin position="75"/>
        <end position="96"/>
    </location>
</feature>
<evidence type="ECO:0000313" key="9">
    <source>
        <dbReference type="EMBL" id="ANU77741.1"/>
    </source>
</evidence>
<protein>
    <submittedName>
        <fullName evidence="9">Sugar ABC transporter permease</fullName>
    </submittedName>
</protein>
<dbReference type="CDD" id="cd06261">
    <property type="entry name" value="TM_PBP2"/>
    <property type="match status" value="1"/>
</dbReference>
<keyword evidence="10" id="KW-1185">Reference proteome</keyword>
<keyword evidence="6 7" id="KW-0472">Membrane</keyword>
<keyword evidence="5 7" id="KW-1133">Transmembrane helix</keyword>
<dbReference type="GO" id="GO:0055085">
    <property type="term" value="P:transmembrane transport"/>
    <property type="evidence" value="ECO:0007669"/>
    <property type="project" value="InterPro"/>
</dbReference>
<evidence type="ECO:0000259" key="8">
    <source>
        <dbReference type="PROSITE" id="PS50928"/>
    </source>
</evidence>
<keyword evidence="3" id="KW-1003">Cell membrane</keyword>
<evidence type="ECO:0000313" key="10">
    <source>
        <dbReference type="Proteomes" id="UP000092574"/>
    </source>
</evidence>
<keyword evidence="2 7" id="KW-0813">Transport</keyword>
<accession>A0A1C7IDL4</accession>
<dbReference type="PANTHER" id="PTHR32243">
    <property type="entry name" value="MALTOSE TRANSPORT SYSTEM PERMEASE-RELATED"/>
    <property type="match status" value="1"/>
</dbReference>
<comment type="subcellular location">
    <subcellularLocation>
        <location evidence="1 7">Cell membrane</location>
        <topology evidence="1 7">Multi-pass membrane protein</topology>
    </subcellularLocation>
</comment>
<dbReference type="InterPro" id="IPR000515">
    <property type="entry name" value="MetI-like"/>
</dbReference>
<evidence type="ECO:0000256" key="6">
    <source>
        <dbReference type="ARBA" id="ARBA00023136"/>
    </source>
</evidence>
<dbReference type="PROSITE" id="PS50928">
    <property type="entry name" value="ABC_TM1"/>
    <property type="match status" value="1"/>
</dbReference>
<dbReference type="Proteomes" id="UP000092574">
    <property type="component" value="Chromosome"/>
</dbReference>
<dbReference type="KEGG" id="byl:A4V09_19555"/>
<dbReference type="AlphaFoldDB" id="A0A1C7IDL4"/>
<evidence type="ECO:0000256" key="1">
    <source>
        <dbReference type="ARBA" id="ARBA00004651"/>
    </source>
</evidence>
<comment type="similarity">
    <text evidence="7">Belongs to the binding-protein-dependent transport system permease family.</text>
</comment>
<dbReference type="SUPFAM" id="SSF161098">
    <property type="entry name" value="MetI-like"/>
    <property type="match status" value="1"/>
</dbReference>
<feature type="transmembrane region" description="Helical" evidence="7">
    <location>
        <begin position="105"/>
        <end position="126"/>
    </location>
</feature>
<feature type="transmembrane region" description="Helical" evidence="7">
    <location>
        <begin position="239"/>
        <end position="261"/>
    </location>
</feature>
<evidence type="ECO:0000256" key="3">
    <source>
        <dbReference type="ARBA" id="ARBA00022475"/>
    </source>
</evidence>
<proteinExistence type="inferred from homology"/>
<organism evidence="9 10">
    <name type="scientific">Blautia pseudococcoides</name>
    <dbReference type="NCBI Taxonomy" id="1796616"/>
    <lineage>
        <taxon>Bacteria</taxon>
        <taxon>Bacillati</taxon>
        <taxon>Bacillota</taxon>
        <taxon>Clostridia</taxon>
        <taxon>Lachnospirales</taxon>
        <taxon>Lachnospiraceae</taxon>
        <taxon>Blautia</taxon>
    </lineage>
</organism>
<dbReference type="OrthoDB" id="27560at2"/>
<dbReference type="GO" id="GO:0005886">
    <property type="term" value="C:plasma membrane"/>
    <property type="evidence" value="ECO:0007669"/>
    <property type="project" value="UniProtKB-SubCell"/>
</dbReference>
<sequence>MSKNKTFNIVCWIFVVIFLLITVFPFFWILISSFKPESEIFGANCYRIIAENPTLDNYKTVIFEKGMLRAIVNSFVMSAATTFYVVVVASMSAYIISRFKFKGKALLMGLILAVAMFPQMIVVGPIFNMFYKLDILNTYWVCLAYSTITLPSAVWIMVAHFNQVPLALEEAAKIDGCSTWGMLWRIIFPIAAPGVFTTAIMSFIAAWNEYLLSCTLNIDEKIQTVPVRLSYLKDQFTVFWSQIAAATVVVVIPTLLIVLLFQKQIVAGISNGAVKE</sequence>
<dbReference type="InterPro" id="IPR035906">
    <property type="entry name" value="MetI-like_sf"/>
</dbReference>
<feature type="domain" description="ABC transmembrane type-1" evidence="8">
    <location>
        <begin position="71"/>
        <end position="261"/>
    </location>
</feature>
<dbReference type="STRING" id="1796616.A4V09_19555"/>
<feature type="transmembrane region" description="Helical" evidence="7">
    <location>
        <begin position="7"/>
        <end position="31"/>
    </location>
</feature>
<evidence type="ECO:0000256" key="2">
    <source>
        <dbReference type="ARBA" id="ARBA00022448"/>
    </source>
</evidence>
<keyword evidence="4 7" id="KW-0812">Transmembrane</keyword>
<evidence type="ECO:0000256" key="7">
    <source>
        <dbReference type="RuleBase" id="RU363032"/>
    </source>
</evidence>
<dbReference type="PANTHER" id="PTHR32243:SF18">
    <property type="entry name" value="INNER MEMBRANE ABC TRANSPORTER PERMEASE PROTEIN YCJP"/>
    <property type="match status" value="1"/>
</dbReference>
<dbReference type="InterPro" id="IPR050901">
    <property type="entry name" value="BP-dep_ABC_trans_perm"/>
</dbReference>
<name>A0A1C7IDL4_9FIRM</name>
<feature type="transmembrane region" description="Helical" evidence="7">
    <location>
        <begin position="182"/>
        <end position="207"/>
    </location>
</feature>
<evidence type="ECO:0000256" key="5">
    <source>
        <dbReference type="ARBA" id="ARBA00022989"/>
    </source>
</evidence>
<gene>
    <name evidence="9" type="ORF">A4V09_19555</name>
</gene>
<dbReference type="Pfam" id="PF00528">
    <property type="entry name" value="BPD_transp_1"/>
    <property type="match status" value="1"/>
</dbReference>
<feature type="transmembrane region" description="Helical" evidence="7">
    <location>
        <begin position="138"/>
        <end position="161"/>
    </location>
</feature>
<dbReference type="Gene3D" id="1.10.3720.10">
    <property type="entry name" value="MetI-like"/>
    <property type="match status" value="1"/>
</dbReference>
<dbReference type="EMBL" id="CP015405">
    <property type="protein sequence ID" value="ANU77741.1"/>
    <property type="molecule type" value="Genomic_DNA"/>
</dbReference>
<dbReference type="RefSeq" id="WP_065543848.1">
    <property type="nucleotide sequence ID" value="NZ_CP015405.2"/>
</dbReference>
<evidence type="ECO:0000256" key="4">
    <source>
        <dbReference type="ARBA" id="ARBA00022692"/>
    </source>
</evidence>